<keyword evidence="5 6" id="KW-0472">Membrane</keyword>
<sequence>MPTWLYIVVSIAVAAFVGGLTNHFAIKMLFHPRKALYLGSWRVPFTPGLIPKRKDEIASSLGEIVADYLVTAEGLQEMLAKPSFRNTLEQKLVHYIENMAREERTVKEMALGVMSEETWEEHKQRAILWMQQAVDHGVVWLWNRYELADQPLHEMIPGWSPALKQQWSYLATDGILDAVRSELTSMKGQRMLRQLASQLVGQTGGFLGAMATMFMDEEKLVQKMTPVLVEQLESEQVREAVSQFIERKMDEITSLPLEQVFRTVTGEDGVAWLSRQAQNVLQWKHWVEKIEEMQVSSLVSRYEERLIVYVPRGVQQLLTILQRMIPNIMKAIQLPQLVREQVERFPIERLEHVILSVSGREFQAITWLGALLGGLIGLFQAIFMLWLG</sequence>
<keyword evidence="3 6" id="KW-0812">Transmembrane</keyword>
<evidence type="ECO:0000313" key="8">
    <source>
        <dbReference type="Proteomes" id="UP000190188"/>
    </source>
</evidence>
<accession>A0A1T2XLX6</accession>
<comment type="subcellular location">
    <subcellularLocation>
        <location evidence="1">Endomembrane system</location>
    </subcellularLocation>
</comment>
<evidence type="ECO:0000256" key="4">
    <source>
        <dbReference type="ARBA" id="ARBA00022989"/>
    </source>
</evidence>
<keyword evidence="8" id="KW-1185">Reference proteome</keyword>
<feature type="transmembrane region" description="Helical" evidence="6">
    <location>
        <begin position="364"/>
        <end position="387"/>
    </location>
</feature>
<dbReference type="AlphaFoldDB" id="A0A1T2XLX6"/>
<reference evidence="7 8" key="1">
    <citation type="submission" date="2017-01" db="EMBL/GenBank/DDBJ databases">
        <title>Genome analysis of Paenibacillus selenitrireducens ES3-24.</title>
        <authorList>
            <person name="Xu D."/>
            <person name="Yao R."/>
            <person name="Zheng S."/>
        </authorList>
    </citation>
    <scope>NUCLEOTIDE SEQUENCE [LARGE SCALE GENOMIC DNA]</scope>
    <source>
        <strain evidence="7 8">ES3-24</strain>
    </source>
</reference>
<dbReference type="OrthoDB" id="9787430at2"/>
<feature type="transmembrane region" description="Helical" evidence="6">
    <location>
        <begin position="6"/>
        <end position="26"/>
    </location>
</feature>
<evidence type="ECO:0000256" key="5">
    <source>
        <dbReference type="ARBA" id="ARBA00023136"/>
    </source>
</evidence>
<comment type="similarity">
    <text evidence="2">Belongs to the UPF0754 family.</text>
</comment>
<dbReference type="RefSeq" id="WP_078496572.1">
    <property type="nucleotide sequence ID" value="NZ_MSZX01000001.1"/>
</dbReference>
<comment type="caution">
    <text evidence="7">The sequence shown here is derived from an EMBL/GenBank/DDBJ whole genome shotgun (WGS) entry which is preliminary data.</text>
</comment>
<evidence type="ECO:0000256" key="6">
    <source>
        <dbReference type="SAM" id="Phobius"/>
    </source>
</evidence>
<name>A0A1T2XLX6_9BACL</name>
<proteinExistence type="inferred from homology"/>
<gene>
    <name evidence="7" type="ORF">BVG16_00510</name>
</gene>
<protein>
    <recommendedName>
        <fullName evidence="9">DUF445 domain-containing protein</fullName>
    </recommendedName>
</protein>
<evidence type="ECO:0000256" key="1">
    <source>
        <dbReference type="ARBA" id="ARBA00004308"/>
    </source>
</evidence>
<dbReference type="EMBL" id="MSZX01000001">
    <property type="protein sequence ID" value="OPA80867.1"/>
    <property type="molecule type" value="Genomic_DNA"/>
</dbReference>
<dbReference type="GO" id="GO:0012505">
    <property type="term" value="C:endomembrane system"/>
    <property type="evidence" value="ECO:0007669"/>
    <property type="project" value="UniProtKB-SubCell"/>
</dbReference>
<evidence type="ECO:0000256" key="3">
    <source>
        <dbReference type="ARBA" id="ARBA00022692"/>
    </source>
</evidence>
<dbReference type="STRING" id="1324314.BVG16_00510"/>
<dbReference type="InterPro" id="IPR007383">
    <property type="entry name" value="DUF445"/>
</dbReference>
<organism evidence="7 8">
    <name type="scientific">Paenibacillus selenitireducens</name>
    <dbReference type="NCBI Taxonomy" id="1324314"/>
    <lineage>
        <taxon>Bacteria</taxon>
        <taxon>Bacillati</taxon>
        <taxon>Bacillota</taxon>
        <taxon>Bacilli</taxon>
        <taxon>Bacillales</taxon>
        <taxon>Paenibacillaceae</taxon>
        <taxon>Paenibacillus</taxon>
    </lineage>
</organism>
<dbReference type="Pfam" id="PF04286">
    <property type="entry name" value="DUF445"/>
    <property type="match status" value="1"/>
</dbReference>
<dbReference type="PANTHER" id="PTHR35791:SF1">
    <property type="entry name" value="UPF0754 MEMBRANE PROTEIN YHEB"/>
    <property type="match status" value="1"/>
</dbReference>
<dbReference type="PANTHER" id="PTHR35791">
    <property type="entry name" value="UPF0754 MEMBRANE PROTEIN YHEB"/>
    <property type="match status" value="1"/>
</dbReference>
<dbReference type="Proteomes" id="UP000190188">
    <property type="component" value="Unassembled WGS sequence"/>
</dbReference>
<evidence type="ECO:0008006" key="9">
    <source>
        <dbReference type="Google" id="ProtNLM"/>
    </source>
</evidence>
<evidence type="ECO:0000313" key="7">
    <source>
        <dbReference type="EMBL" id="OPA80867.1"/>
    </source>
</evidence>
<evidence type="ECO:0000256" key="2">
    <source>
        <dbReference type="ARBA" id="ARBA00008053"/>
    </source>
</evidence>
<keyword evidence="4 6" id="KW-1133">Transmembrane helix</keyword>